<evidence type="ECO:0000313" key="2">
    <source>
        <dbReference type="EMBL" id="KAF2737112.1"/>
    </source>
</evidence>
<evidence type="ECO:0000313" key="3">
    <source>
        <dbReference type="Proteomes" id="UP000799444"/>
    </source>
</evidence>
<dbReference type="EMBL" id="ML996119">
    <property type="protein sequence ID" value="KAF2737112.1"/>
    <property type="molecule type" value="Genomic_DNA"/>
</dbReference>
<dbReference type="Proteomes" id="UP000799444">
    <property type="component" value="Unassembled WGS sequence"/>
</dbReference>
<feature type="region of interest" description="Disordered" evidence="1">
    <location>
        <begin position="1"/>
        <end position="42"/>
    </location>
</feature>
<gene>
    <name evidence="2" type="ORF">EJ04DRAFT_594666</name>
</gene>
<name>A0A9P4V268_9PLEO</name>
<sequence length="107" mass="11547">MTNRKDKKRASFSASSRPNKRAKGTASQPIHVDLQAPAASPPLSTPPIINALQALRFIELRPKNAIAAPAEGSKHATAAASEASKDNEDKDLDEFEAYLMDKYNGID</sequence>
<reference evidence="2" key="1">
    <citation type="journal article" date="2020" name="Stud. Mycol.">
        <title>101 Dothideomycetes genomes: a test case for predicting lifestyles and emergence of pathogens.</title>
        <authorList>
            <person name="Haridas S."/>
            <person name="Albert R."/>
            <person name="Binder M."/>
            <person name="Bloem J."/>
            <person name="Labutti K."/>
            <person name="Salamov A."/>
            <person name="Andreopoulos B."/>
            <person name="Baker S."/>
            <person name="Barry K."/>
            <person name="Bills G."/>
            <person name="Bluhm B."/>
            <person name="Cannon C."/>
            <person name="Castanera R."/>
            <person name="Culley D."/>
            <person name="Daum C."/>
            <person name="Ezra D."/>
            <person name="Gonzalez J."/>
            <person name="Henrissat B."/>
            <person name="Kuo A."/>
            <person name="Liang C."/>
            <person name="Lipzen A."/>
            <person name="Lutzoni F."/>
            <person name="Magnuson J."/>
            <person name="Mondo S."/>
            <person name="Nolan M."/>
            <person name="Ohm R."/>
            <person name="Pangilinan J."/>
            <person name="Park H.-J."/>
            <person name="Ramirez L."/>
            <person name="Alfaro M."/>
            <person name="Sun H."/>
            <person name="Tritt A."/>
            <person name="Yoshinaga Y."/>
            <person name="Zwiers L.-H."/>
            <person name="Turgeon B."/>
            <person name="Goodwin S."/>
            <person name="Spatafora J."/>
            <person name="Crous P."/>
            <person name="Grigoriev I."/>
        </authorList>
    </citation>
    <scope>NUCLEOTIDE SEQUENCE</scope>
    <source>
        <strain evidence="2">CBS 125425</strain>
    </source>
</reference>
<feature type="non-terminal residue" evidence="2">
    <location>
        <position position="107"/>
    </location>
</feature>
<organism evidence="2 3">
    <name type="scientific">Polyplosphaeria fusca</name>
    <dbReference type="NCBI Taxonomy" id="682080"/>
    <lineage>
        <taxon>Eukaryota</taxon>
        <taxon>Fungi</taxon>
        <taxon>Dikarya</taxon>
        <taxon>Ascomycota</taxon>
        <taxon>Pezizomycotina</taxon>
        <taxon>Dothideomycetes</taxon>
        <taxon>Pleosporomycetidae</taxon>
        <taxon>Pleosporales</taxon>
        <taxon>Tetraplosphaeriaceae</taxon>
        <taxon>Polyplosphaeria</taxon>
    </lineage>
</organism>
<evidence type="ECO:0000256" key="1">
    <source>
        <dbReference type="SAM" id="MobiDB-lite"/>
    </source>
</evidence>
<proteinExistence type="predicted"/>
<keyword evidence="3" id="KW-1185">Reference proteome</keyword>
<dbReference type="OrthoDB" id="3691979at2759"/>
<dbReference type="AlphaFoldDB" id="A0A9P4V268"/>
<accession>A0A9P4V268</accession>
<comment type="caution">
    <text evidence="2">The sequence shown here is derived from an EMBL/GenBank/DDBJ whole genome shotgun (WGS) entry which is preliminary data.</text>
</comment>
<feature type="compositionally biased region" description="Basic residues" evidence="1">
    <location>
        <begin position="1"/>
        <end position="10"/>
    </location>
</feature>
<feature type="region of interest" description="Disordered" evidence="1">
    <location>
        <begin position="69"/>
        <end position="92"/>
    </location>
</feature>
<protein>
    <submittedName>
        <fullName evidence="2">Uncharacterized protein</fullName>
    </submittedName>
</protein>